<reference evidence="2" key="1">
    <citation type="journal article" date="2015" name="Nature">
        <title>Complex archaea that bridge the gap between prokaryotes and eukaryotes.</title>
        <authorList>
            <person name="Spang A."/>
            <person name="Saw J.H."/>
            <person name="Jorgensen S.L."/>
            <person name="Zaremba-Niedzwiedzka K."/>
            <person name="Martijn J."/>
            <person name="Lind A.E."/>
            <person name="van Eijk R."/>
            <person name="Schleper C."/>
            <person name="Guy L."/>
            <person name="Ettema T.J."/>
        </authorList>
    </citation>
    <scope>NUCLEOTIDE SEQUENCE</scope>
</reference>
<evidence type="ECO:0000313" key="2">
    <source>
        <dbReference type="EMBL" id="KKL62119.1"/>
    </source>
</evidence>
<feature type="compositionally biased region" description="Acidic residues" evidence="1">
    <location>
        <begin position="73"/>
        <end position="88"/>
    </location>
</feature>
<dbReference type="AlphaFoldDB" id="A0A0F9DKG3"/>
<feature type="region of interest" description="Disordered" evidence="1">
    <location>
        <begin position="1"/>
        <end position="27"/>
    </location>
</feature>
<protein>
    <submittedName>
        <fullName evidence="2">Uncharacterized protein</fullName>
    </submittedName>
</protein>
<feature type="compositionally biased region" description="Polar residues" evidence="1">
    <location>
        <begin position="319"/>
        <end position="328"/>
    </location>
</feature>
<gene>
    <name evidence="2" type="ORF">LCGC14_2188380</name>
</gene>
<feature type="compositionally biased region" description="Basic and acidic residues" evidence="1">
    <location>
        <begin position="309"/>
        <end position="318"/>
    </location>
</feature>
<dbReference type="EMBL" id="LAZR01028590">
    <property type="protein sequence ID" value="KKL62119.1"/>
    <property type="molecule type" value="Genomic_DNA"/>
</dbReference>
<accession>A0A0F9DKG3</accession>
<organism evidence="2">
    <name type="scientific">marine sediment metagenome</name>
    <dbReference type="NCBI Taxonomy" id="412755"/>
    <lineage>
        <taxon>unclassified sequences</taxon>
        <taxon>metagenomes</taxon>
        <taxon>ecological metagenomes</taxon>
    </lineage>
</organism>
<feature type="region of interest" description="Disordered" evidence="1">
    <location>
        <begin position="73"/>
        <end position="93"/>
    </location>
</feature>
<evidence type="ECO:0000256" key="1">
    <source>
        <dbReference type="SAM" id="MobiDB-lite"/>
    </source>
</evidence>
<proteinExistence type="predicted"/>
<sequence>MAKDIEEYIDDTKDLASDDPAKVTKDDIKEPDIVTTTPDLETPGEGVLDKIAKVFRREPKEEIVVDEEVVEEAVVEDDDTVEGEEVVEEEVKNDTPVKQTYEEIDPRFITAAHAYGWNDSRIRGYADEHEDIEIITLTGRMEELVADTKPVKKEDELINNEAFTALAEADPNIAEMLRGIVEPMAKRFNNTASELDTLKGQIGSQEEDKQVRENVRNTATAEEIFDAAEITSLGKTSDIPTYPDGTYVLDNPIVTERDKVWRVAQQFYANGGSFKEAVNNAVQWYSGSSAKKETRRKVVKELIEQEKRVMPRRQETKVEQQYGSEEGK</sequence>
<comment type="caution">
    <text evidence="2">The sequence shown here is derived from an EMBL/GenBank/DDBJ whole genome shotgun (WGS) entry which is preliminary data.</text>
</comment>
<name>A0A0F9DKG3_9ZZZZ</name>
<feature type="region of interest" description="Disordered" evidence="1">
    <location>
        <begin position="309"/>
        <end position="328"/>
    </location>
</feature>